<dbReference type="Proteomes" id="UP000593577">
    <property type="component" value="Unassembled WGS sequence"/>
</dbReference>
<keyword evidence="2" id="KW-1185">Reference proteome</keyword>
<sequence length="76" mass="8669">MVVYAQSGGTIEVMGLMQGKTDSRLHHCNGRLYFACCLTIGECCWMVPFSSWLRMLAVWTYLEGYKPPDDPISEHH</sequence>
<evidence type="ECO:0000313" key="1">
    <source>
        <dbReference type="EMBL" id="MBA0673744.1"/>
    </source>
</evidence>
<reference evidence="1 2" key="1">
    <citation type="journal article" date="2019" name="Genome Biol. Evol.">
        <title>Insights into the evolution of the New World diploid cottons (Gossypium, subgenus Houzingenia) based on genome sequencing.</title>
        <authorList>
            <person name="Grover C.E."/>
            <person name="Arick M.A. 2nd"/>
            <person name="Thrash A."/>
            <person name="Conover J.L."/>
            <person name="Sanders W.S."/>
            <person name="Peterson D.G."/>
            <person name="Frelichowski J.E."/>
            <person name="Scheffler J.A."/>
            <person name="Scheffler B.E."/>
            <person name="Wendel J.F."/>
        </authorList>
    </citation>
    <scope>NUCLEOTIDE SEQUENCE [LARGE SCALE GENOMIC DNA]</scope>
    <source>
        <strain evidence="1">185</strain>
        <tissue evidence="1">Leaf</tissue>
    </source>
</reference>
<evidence type="ECO:0000313" key="2">
    <source>
        <dbReference type="Proteomes" id="UP000593577"/>
    </source>
</evidence>
<comment type="caution">
    <text evidence="1">The sequence shown here is derived from an EMBL/GenBank/DDBJ whole genome shotgun (WGS) entry which is preliminary data.</text>
</comment>
<protein>
    <submittedName>
        <fullName evidence="1">Uncharacterized protein</fullName>
    </submittedName>
</protein>
<name>A0A7J8WGF4_GOSAI</name>
<dbReference type="AlphaFoldDB" id="A0A7J8WGF4"/>
<organism evidence="1 2">
    <name type="scientific">Gossypium aridum</name>
    <name type="common">American cotton</name>
    <name type="synonym">Erioxylum aridum</name>
    <dbReference type="NCBI Taxonomy" id="34290"/>
    <lineage>
        <taxon>Eukaryota</taxon>
        <taxon>Viridiplantae</taxon>
        <taxon>Streptophyta</taxon>
        <taxon>Embryophyta</taxon>
        <taxon>Tracheophyta</taxon>
        <taxon>Spermatophyta</taxon>
        <taxon>Magnoliopsida</taxon>
        <taxon>eudicotyledons</taxon>
        <taxon>Gunneridae</taxon>
        <taxon>Pentapetalae</taxon>
        <taxon>rosids</taxon>
        <taxon>malvids</taxon>
        <taxon>Malvales</taxon>
        <taxon>Malvaceae</taxon>
        <taxon>Malvoideae</taxon>
        <taxon>Gossypium</taxon>
    </lineage>
</organism>
<accession>A0A7J8WGF4</accession>
<gene>
    <name evidence="1" type="ORF">Goari_015371</name>
</gene>
<proteinExistence type="predicted"/>
<dbReference type="EMBL" id="JABFAA010000001">
    <property type="protein sequence ID" value="MBA0673744.1"/>
    <property type="molecule type" value="Genomic_DNA"/>
</dbReference>